<feature type="transmembrane region" description="Helical" evidence="1">
    <location>
        <begin position="79"/>
        <end position="104"/>
    </location>
</feature>
<evidence type="ECO:0000313" key="2">
    <source>
        <dbReference type="EMBL" id="KAG5279642.1"/>
    </source>
</evidence>
<evidence type="ECO:0000256" key="1">
    <source>
        <dbReference type="SAM" id="Phobius"/>
    </source>
</evidence>
<dbReference type="EMBL" id="JADWDJ010000006">
    <property type="protein sequence ID" value="KAG5279642.1"/>
    <property type="molecule type" value="Genomic_DNA"/>
</dbReference>
<keyword evidence="1" id="KW-0472">Membrane</keyword>
<keyword evidence="3" id="KW-1185">Reference proteome</keyword>
<keyword evidence="1" id="KW-1133">Transmembrane helix</keyword>
<evidence type="ECO:0000313" key="3">
    <source>
        <dbReference type="Proteomes" id="UP000823561"/>
    </source>
</evidence>
<evidence type="ECO:0008006" key="4">
    <source>
        <dbReference type="Google" id="ProtNLM"/>
    </source>
</evidence>
<keyword evidence="1" id="KW-0812">Transmembrane</keyword>
<protein>
    <recommendedName>
        <fullName evidence="4">Ig-like domain-containing protein</fullName>
    </recommendedName>
</protein>
<proteinExistence type="predicted"/>
<reference evidence="2" key="1">
    <citation type="submission" date="2020-10" db="EMBL/GenBank/DDBJ databases">
        <title>Chromosome-scale genome assembly of the Allis shad, Alosa alosa.</title>
        <authorList>
            <person name="Margot Z."/>
            <person name="Christophe K."/>
            <person name="Cabau C."/>
            <person name="Louis A."/>
            <person name="Berthelot C."/>
            <person name="Parey E."/>
            <person name="Roest Crollius H."/>
            <person name="Montfort J."/>
            <person name="Robinson-Rechavi M."/>
            <person name="Bucao C."/>
            <person name="Bouchez O."/>
            <person name="Gislard M."/>
            <person name="Lluch J."/>
            <person name="Milhes M."/>
            <person name="Lampietro C."/>
            <person name="Lopez Roques C."/>
            <person name="Donnadieu C."/>
            <person name="Braasch I."/>
            <person name="Desvignes T."/>
            <person name="Postlethwait J."/>
            <person name="Bobe J."/>
            <person name="Guiguen Y."/>
        </authorList>
    </citation>
    <scope>NUCLEOTIDE SEQUENCE</scope>
    <source>
        <strain evidence="2">M-15738</strain>
        <tissue evidence="2">Blood</tissue>
    </source>
</reference>
<dbReference type="AlphaFoldDB" id="A0AAV6H107"/>
<sequence length="114" mass="13298">MVRFHWKVLKDDNWVNVEKSDGEVLESSFSDKTRTSMMIIDKQKADANRYACSVEPNREGKESEPLEVKKAYSEAARSLYLATWMYTLMIFKSMVYFCAISYFLCTRNVGRKSP</sequence>
<comment type="caution">
    <text evidence="2">The sequence shown here is derived from an EMBL/GenBank/DDBJ whole genome shotgun (WGS) entry which is preliminary data.</text>
</comment>
<gene>
    <name evidence="2" type="ORF">AALO_G00080000</name>
</gene>
<name>A0AAV6H107_9TELE</name>
<organism evidence="2 3">
    <name type="scientific">Alosa alosa</name>
    <name type="common">allis shad</name>
    <dbReference type="NCBI Taxonomy" id="278164"/>
    <lineage>
        <taxon>Eukaryota</taxon>
        <taxon>Metazoa</taxon>
        <taxon>Chordata</taxon>
        <taxon>Craniata</taxon>
        <taxon>Vertebrata</taxon>
        <taxon>Euteleostomi</taxon>
        <taxon>Actinopterygii</taxon>
        <taxon>Neopterygii</taxon>
        <taxon>Teleostei</taxon>
        <taxon>Clupei</taxon>
        <taxon>Clupeiformes</taxon>
        <taxon>Clupeoidei</taxon>
        <taxon>Clupeidae</taxon>
        <taxon>Alosa</taxon>
    </lineage>
</organism>
<accession>A0AAV6H107</accession>
<dbReference type="Proteomes" id="UP000823561">
    <property type="component" value="Chromosome 6"/>
</dbReference>